<proteinExistence type="predicted"/>
<dbReference type="AlphaFoldDB" id="A0A1M7T6R6"/>
<protein>
    <submittedName>
        <fullName evidence="4">Outer membrane lipoprotein carrier protein</fullName>
    </submittedName>
</protein>
<keyword evidence="5" id="KW-1185">Reference proteome</keyword>
<reference evidence="4 5" key="1">
    <citation type="submission" date="2016-12" db="EMBL/GenBank/DDBJ databases">
        <authorList>
            <person name="Song W.-J."/>
            <person name="Kurnit D.M."/>
        </authorList>
    </citation>
    <scope>NUCLEOTIDE SEQUENCE [LARGE SCALE GENOMIC DNA]</scope>
    <source>
        <strain evidence="4 5">DSM 11393</strain>
    </source>
</reference>
<dbReference type="SUPFAM" id="SSF89392">
    <property type="entry name" value="Prokaryotic lipoproteins and lipoprotein localization factors"/>
    <property type="match status" value="1"/>
</dbReference>
<evidence type="ECO:0000256" key="2">
    <source>
        <dbReference type="SAM" id="MobiDB-lite"/>
    </source>
</evidence>
<feature type="compositionally biased region" description="Basic and acidic residues" evidence="2">
    <location>
        <begin position="201"/>
        <end position="222"/>
    </location>
</feature>
<dbReference type="Proteomes" id="UP000186469">
    <property type="component" value="Unassembled WGS sequence"/>
</dbReference>
<evidence type="ECO:0000313" key="4">
    <source>
        <dbReference type="EMBL" id="SHN66409.1"/>
    </source>
</evidence>
<evidence type="ECO:0000256" key="3">
    <source>
        <dbReference type="SAM" id="SignalP"/>
    </source>
</evidence>
<dbReference type="PANTHER" id="PTHR35869:SF1">
    <property type="entry name" value="OUTER-MEMBRANE LIPOPROTEIN CARRIER PROTEIN"/>
    <property type="match status" value="1"/>
</dbReference>
<dbReference type="Gene3D" id="2.50.20.10">
    <property type="entry name" value="Lipoprotein localisation LolA/LolB/LppX"/>
    <property type="match status" value="1"/>
</dbReference>
<dbReference type="CDD" id="cd16325">
    <property type="entry name" value="LolA"/>
    <property type="match status" value="1"/>
</dbReference>
<dbReference type="Pfam" id="PF03548">
    <property type="entry name" value="LolA"/>
    <property type="match status" value="1"/>
</dbReference>
<name>A0A1M7T6R6_9BACT</name>
<feature type="region of interest" description="Disordered" evidence="2">
    <location>
        <begin position="201"/>
        <end position="229"/>
    </location>
</feature>
<dbReference type="RefSeq" id="WP_072697325.1">
    <property type="nucleotide sequence ID" value="NZ_FRDI01000007.1"/>
</dbReference>
<keyword evidence="4" id="KW-0449">Lipoprotein</keyword>
<dbReference type="EMBL" id="FRDI01000007">
    <property type="protein sequence ID" value="SHN66409.1"/>
    <property type="molecule type" value="Genomic_DNA"/>
</dbReference>
<feature type="chain" id="PRO_5012907129" evidence="3">
    <location>
        <begin position="21"/>
        <end position="229"/>
    </location>
</feature>
<dbReference type="InterPro" id="IPR029046">
    <property type="entry name" value="LolA/LolB/LppX"/>
</dbReference>
<dbReference type="STRING" id="1121455.SAMN02745728_01636"/>
<keyword evidence="1 3" id="KW-0732">Signal</keyword>
<accession>A0A1M7T6R6</accession>
<feature type="signal peptide" evidence="3">
    <location>
        <begin position="1"/>
        <end position="20"/>
    </location>
</feature>
<evidence type="ECO:0000256" key="1">
    <source>
        <dbReference type="ARBA" id="ARBA00022729"/>
    </source>
</evidence>
<dbReference type="OrthoDB" id="9785727at2"/>
<organism evidence="4 5">
    <name type="scientific">Desulfovibrio litoralis DSM 11393</name>
    <dbReference type="NCBI Taxonomy" id="1121455"/>
    <lineage>
        <taxon>Bacteria</taxon>
        <taxon>Pseudomonadati</taxon>
        <taxon>Thermodesulfobacteriota</taxon>
        <taxon>Desulfovibrionia</taxon>
        <taxon>Desulfovibrionales</taxon>
        <taxon>Desulfovibrionaceae</taxon>
        <taxon>Desulfovibrio</taxon>
    </lineage>
</organism>
<evidence type="ECO:0000313" key="5">
    <source>
        <dbReference type="Proteomes" id="UP000186469"/>
    </source>
</evidence>
<dbReference type="PANTHER" id="PTHR35869">
    <property type="entry name" value="OUTER-MEMBRANE LIPOPROTEIN CARRIER PROTEIN"/>
    <property type="match status" value="1"/>
</dbReference>
<sequence length="229" mass="26746">MYNLYKVLSCCLAVFLFSFAIYPQNSFGAEQIAIDVQKKYDSMKSMKASFKQVLFHKESGNKEERTGIIEFKKPLLVRWETFMPSPELLLVTDKEIWNFFPDEEVAYKYSLDLVKDPKSIVRVITGLARLDQDFEIKDEGMENGLVKLRLYPHEPVQAFVEGVIWVDKSSSIIRRFRIMDFYANENDISFTDQEINPSIKDKEFQFSPPKDAHIEDRTDAKTTQKPLMQ</sequence>
<dbReference type="InterPro" id="IPR004564">
    <property type="entry name" value="OM_lipoprot_carrier_LolA-like"/>
</dbReference>
<gene>
    <name evidence="4" type="ORF">SAMN02745728_01636</name>
</gene>